<feature type="chain" id="PRO_5041934935" evidence="2">
    <location>
        <begin position="26"/>
        <end position="123"/>
    </location>
</feature>
<name>A0AAD9QL53_ACRCE</name>
<feature type="signal peptide" evidence="2">
    <location>
        <begin position="1"/>
        <end position="25"/>
    </location>
</feature>
<evidence type="ECO:0000256" key="1">
    <source>
        <dbReference type="SAM" id="Phobius"/>
    </source>
</evidence>
<accession>A0AAD9QL53</accession>
<protein>
    <submittedName>
        <fullName evidence="3">Uncharacterized protein</fullName>
    </submittedName>
</protein>
<keyword evidence="1" id="KW-0472">Membrane</keyword>
<dbReference type="EMBL" id="JARQWQ010000027">
    <property type="protein sequence ID" value="KAK2562956.1"/>
    <property type="molecule type" value="Genomic_DNA"/>
</dbReference>
<organism evidence="3 4">
    <name type="scientific">Acropora cervicornis</name>
    <name type="common">Staghorn coral</name>
    <dbReference type="NCBI Taxonomy" id="6130"/>
    <lineage>
        <taxon>Eukaryota</taxon>
        <taxon>Metazoa</taxon>
        <taxon>Cnidaria</taxon>
        <taxon>Anthozoa</taxon>
        <taxon>Hexacorallia</taxon>
        <taxon>Scleractinia</taxon>
        <taxon>Astrocoeniina</taxon>
        <taxon>Acroporidae</taxon>
        <taxon>Acropora</taxon>
    </lineage>
</organism>
<gene>
    <name evidence="3" type="ORF">P5673_013948</name>
</gene>
<keyword evidence="2" id="KW-0732">Signal</keyword>
<evidence type="ECO:0000256" key="2">
    <source>
        <dbReference type="SAM" id="SignalP"/>
    </source>
</evidence>
<reference evidence="3" key="2">
    <citation type="journal article" date="2023" name="Science">
        <title>Genomic signatures of disease resistance in endangered staghorn corals.</title>
        <authorList>
            <person name="Vollmer S.V."/>
            <person name="Selwyn J.D."/>
            <person name="Despard B.A."/>
            <person name="Roesel C.L."/>
        </authorList>
    </citation>
    <scope>NUCLEOTIDE SEQUENCE</scope>
    <source>
        <strain evidence="3">K2</strain>
    </source>
</reference>
<feature type="transmembrane region" description="Helical" evidence="1">
    <location>
        <begin position="49"/>
        <end position="73"/>
    </location>
</feature>
<keyword evidence="1" id="KW-0812">Transmembrane</keyword>
<dbReference type="AlphaFoldDB" id="A0AAD9QL53"/>
<comment type="caution">
    <text evidence="3">The sequence shown here is derived from an EMBL/GenBank/DDBJ whole genome shotgun (WGS) entry which is preliminary data.</text>
</comment>
<keyword evidence="4" id="KW-1185">Reference proteome</keyword>
<keyword evidence="1" id="KW-1133">Transmembrane helix</keyword>
<evidence type="ECO:0000313" key="3">
    <source>
        <dbReference type="EMBL" id="KAK2562956.1"/>
    </source>
</evidence>
<evidence type="ECO:0000313" key="4">
    <source>
        <dbReference type="Proteomes" id="UP001249851"/>
    </source>
</evidence>
<proteinExistence type="predicted"/>
<reference evidence="3" key="1">
    <citation type="journal article" date="2023" name="G3 (Bethesda)">
        <title>Whole genome assembly and annotation of the endangered Caribbean coral Acropora cervicornis.</title>
        <authorList>
            <person name="Selwyn J.D."/>
            <person name="Vollmer S.V."/>
        </authorList>
    </citation>
    <scope>NUCLEOTIDE SEQUENCE</scope>
    <source>
        <strain evidence="3">K2</strain>
    </source>
</reference>
<sequence length="123" mass="13987">MAFVSITRKMLIFILIYCFLPTTYGALDHYIPALGERGNANRDEPIETYFHLGLQQIEIVAFLTLAHGITISLRQLKRVLQSKGLRRRGANSPLGLVIRTIQQEIEGKWKMCRLSSNVATLKE</sequence>
<dbReference type="Proteomes" id="UP001249851">
    <property type="component" value="Unassembled WGS sequence"/>
</dbReference>